<dbReference type="Pfam" id="PF07837">
    <property type="entry name" value="FTCD_N"/>
    <property type="match status" value="1"/>
</dbReference>
<dbReference type="InterPro" id="IPR037070">
    <property type="entry name" value="Formiminotransferase_C_sf"/>
</dbReference>
<dbReference type="OrthoDB" id="9773217at2"/>
<name>A0A0X1KT90_9THEM</name>
<dbReference type="GO" id="GO:0019556">
    <property type="term" value="P:L-histidine catabolic process to glutamate and formamide"/>
    <property type="evidence" value="ECO:0007669"/>
    <property type="project" value="UniProtKB-UniPathway"/>
</dbReference>
<sequence length="308" mass="35027">MKIVESAPNFSEGRNEEIVRQIIAQAEGVQDVWILDWSMDIDHNRSVVTLVGSPEPLLEALFRMTKKAMELIDLRTHKGEHPRMGATDVIPLVPVMNITMEECVELSKRLGKRIGDELNIPVFLYERSATAPHRENLADIRKGEFEGFFEKIKDPRWKPDFGPEEVHPTAGVTAVGAREYLIAFNVNLGTTRIEIAEKIAKAVRHISGGYRYVKAIAVDLKEKGMVQVSMNMTNYKKSPLFRVFETIKREAERYGVPVVGTEIIGMVPMQAMLEVAQFYLQLDDFDMNRIIESKILEILANKLKEVEQ</sequence>
<dbReference type="EMBL" id="CP007141">
    <property type="protein sequence ID" value="AJC74441.1"/>
    <property type="molecule type" value="Genomic_DNA"/>
</dbReference>
<dbReference type="Pfam" id="PF02971">
    <property type="entry name" value="FTCD"/>
    <property type="match status" value="1"/>
</dbReference>
<comment type="pathway">
    <text evidence="2">Amino-acid degradation; L-histidine degradation into L-glutamate; L-glutamate from N-formimidoyl-L-glutamate (transferase route): step 1/1.</text>
</comment>
<dbReference type="InterPro" id="IPR004227">
    <property type="entry name" value="Formiminotransferase_cat"/>
</dbReference>
<dbReference type="SMART" id="SM01222">
    <property type="entry name" value="FTCD_N"/>
    <property type="match status" value="1"/>
</dbReference>
<dbReference type="EC" id="2.1.2.5" evidence="3"/>
<comment type="subcellular location">
    <subcellularLocation>
        <location evidence="1">Cytoplasm</location>
    </subcellularLocation>
</comment>
<dbReference type="GO" id="GO:0019557">
    <property type="term" value="P:L-histidine catabolic process to glutamate and formate"/>
    <property type="evidence" value="ECO:0007669"/>
    <property type="project" value="UniProtKB-UniPathway"/>
</dbReference>
<evidence type="ECO:0000256" key="4">
    <source>
        <dbReference type="ARBA" id="ARBA00022490"/>
    </source>
</evidence>
<gene>
    <name evidence="10" type="ORF">AJ81_09910</name>
</gene>
<evidence type="ECO:0000256" key="2">
    <source>
        <dbReference type="ARBA" id="ARBA00005082"/>
    </source>
</evidence>
<feature type="domain" description="Formiminotransferase C-terminal subdomain" evidence="8">
    <location>
        <begin position="180"/>
        <end position="294"/>
    </location>
</feature>
<dbReference type="SMART" id="SM01221">
    <property type="entry name" value="FTCD"/>
    <property type="match status" value="1"/>
</dbReference>
<dbReference type="UniPathway" id="UPA00379">
    <property type="reaction ID" value="UER00555"/>
</dbReference>
<dbReference type="PaxDb" id="1123384-AJ81_09910"/>
<dbReference type="Gene3D" id="3.30.70.670">
    <property type="entry name" value="Formiminotransferase, C-terminal subdomain"/>
    <property type="match status" value="1"/>
</dbReference>
<reference evidence="10 11" key="1">
    <citation type="submission" date="2014-01" db="EMBL/GenBank/DDBJ databases">
        <title>Genome sequencing of Thermotog hypogea.</title>
        <authorList>
            <person name="Zhang X."/>
            <person name="Alvare G."/>
            <person name="Fristensky B."/>
            <person name="Chen L."/>
            <person name="Suen T."/>
            <person name="Chen Q."/>
            <person name="Ma K."/>
        </authorList>
    </citation>
    <scope>NUCLEOTIDE SEQUENCE [LARGE SCALE GENOMIC DNA]</scope>
    <source>
        <strain evidence="10 11">DSM 11164</strain>
    </source>
</reference>
<dbReference type="InterPro" id="IPR022384">
    <property type="entry name" value="FormiminoTrfase_cat_dom_sf"/>
</dbReference>
<dbReference type="PANTHER" id="PTHR12234:SF8">
    <property type="entry name" value="FORMIMINOTRANSFERASE-CYCLODEAMINASE"/>
    <property type="match status" value="1"/>
</dbReference>
<dbReference type="GO" id="GO:0030409">
    <property type="term" value="F:glutamate formimidoyltransferase activity"/>
    <property type="evidence" value="ECO:0007669"/>
    <property type="project" value="UniProtKB-EC"/>
</dbReference>
<dbReference type="NCBIfam" id="TIGR02024">
    <property type="entry name" value="FtcD"/>
    <property type="match status" value="1"/>
</dbReference>
<evidence type="ECO:0000313" key="10">
    <source>
        <dbReference type="EMBL" id="AJC74441.1"/>
    </source>
</evidence>
<accession>A0A0X1KT90</accession>
<keyword evidence="11" id="KW-1185">Reference proteome</keyword>
<protein>
    <recommendedName>
        <fullName evidence="3">glutamate formimidoyltransferase</fullName>
        <ecNumber evidence="3">2.1.2.5</ecNumber>
    </recommendedName>
</protein>
<evidence type="ECO:0000256" key="5">
    <source>
        <dbReference type="ARBA" id="ARBA00022679"/>
    </source>
</evidence>
<dbReference type="PANTHER" id="PTHR12234">
    <property type="entry name" value="FORMIMINOTRANSFERASE-CYCLODEAMINASE"/>
    <property type="match status" value="1"/>
</dbReference>
<dbReference type="SUPFAM" id="SSF55116">
    <property type="entry name" value="Formiminotransferase domain of formiminotransferase-cyclodeaminase"/>
    <property type="match status" value="2"/>
</dbReference>
<dbReference type="InterPro" id="IPR037064">
    <property type="entry name" value="Formiminotransferase_N_sf"/>
</dbReference>
<keyword evidence="6" id="KW-0369">Histidine metabolism</keyword>
<dbReference type="InterPro" id="IPR012886">
    <property type="entry name" value="Formiminotransferase_N"/>
</dbReference>
<dbReference type="GO" id="GO:0005737">
    <property type="term" value="C:cytoplasm"/>
    <property type="evidence" value="ECO:0007669"/>
    <property type="project" value="UniProtKB-SubCell"/>
</dbReference>
<evidence type="ECO:0000259" key="9">
    <source>
        <dbReference type="SMART" id="SM01222"/>
    </source>
</evidence>
<dbReference type="STRING" id="1123384.AJ81_09910"/>
<evidence type="ECO:0000256" key="1">
    <source>
        <dbReference type="ARBA" id="ARBA00004496"/>
    </source>
</evidence>
<feature type="domain" description="Formiminotransferase N-terminal subdomain" evidence="9">
    <location>
        <begin position="2"/>
        <end position="179"/>
    </location>
</feature>
<dbReference type="InterPro" id="IPR013802">
    <property type="entry name" value="Formiminotransferase_C"/>
</dbReference>
<dbReference type="Proteomes" id="UP000077469">
    <property type="component" value="Chromosome"/>
</dbReference>
<proteinExistence type="predicted"/>
<keyword evidence="4" id="KW-0963">Cytoplasm</keyword>
<organism evidence="10 11">
    <name type="scientific">Pseudothermotoga hypogea DSM 11164 = NBRC 106472</name>
    <dbReference type="NCBI Taxonomy" id="1123384"/>
    <lineage>
        <taxon>Bacteria</taxon>
        <taxon>Thermotogati</taxon>
        <taxon>Thermotogota</taxon>
        <taxon>Thermotogae</taxon>
        <taxon>Thermotogales</taxon>
        <taxon>Thermotogaceae</taxon>
        <taxon>Pseudothermotoga</taxon>
    </lineage>
</organism>
<evidence type="ECO:0000256" key="3">
    <source>
        <dbReference type="ARBA" id="ARBA00012252"/>
    </source>
</evidence>
<dbReference type="RefSeq" id="WP_031502571.1">
    <property type="nucleotide sequence ID" value="NC_022795.1"/>
</dbReference>
<keyword evidence="5 10" id="KW-0808">Transferase</keyword>
<keyword evidence="7" id="KW-0290">Folate-binding</keyword>
<dbReference type="GO" id="GO:0005542">
    <property type="term" value="F:folic acid binding"/>
    <property type="evidence" value="ECO:0007669"/>
    <property type="project" value="UniProtKB-KW"/>
</dbReference>
<dbReference type="PATRIC" id="fig|1123384.7.peg.1989"/>
<dbReference type="InterPro" id="IPR051623">
    <property type="entry name" value="FTCD"/>
</dbReference>
<evidence type="ECO:0000313" key="11">
    <source>
        <dbReference type="Proteomes" id="UP000077469"/>
    </source>
</evidence>
<evidence type="ECO:0000256" key="6">
    <source>
        <dbReference type="ARBA" id="ARBA00022808"/>
    </source>
</evidence>
<dbReference type="KEGG" id="phy:AJ81_09910"/>
<dbReference type="Gene3D" id="3.30.990.10">
    <property type="entry name" value="Formiminotransferase, N-terminal subdomain"/>
    <property type="match status" value="1"/>
</dbReference>
<evidence type="ECO:0000259" key="8">
    <source>
        <dbReference type="SMART" id="SM01221"/>
    </source>
</evidence>
<evidence type="ECO:0000256" key="7">
    <source>
        <dbReference type="ARBA" id="ARBA00022954"/>
    </source>
</evidence>
<dbReference type="AlphaFoldDB" id="A0A0X1KT90"/>